<dbReference type="Proteomes" id="UP000034736">
    <property type="component" value="Unassembled WGS sequence"/>
</dbReference>
<name>A0A0G1H2W0_9BACT</name>
<comment type="caution">
    <text evidence="1">The sequence shown here is derived from an EMBL/GenBank/DDBJ whole genome shotgun (WGS) entry which is preliminary data.</text>
</comment>
<sequence length="53" mass="6063">MVNIALDRPNGGRRVFRPDKDDLDPAQHEGAFFLDGADCFLVMAFLRTLWLLQ</sequence>
<evidence type="ECO:0000313" key="2">
    <source>
        <dbReference type="Proteomes" id="UP000034736"/>
    </source>
</evidence>
<protein>
    <submittedName>
        <fullName evidence="1">Uncharacterized protein</fullName>
    </submittedName>
</protein>
<dbReference type="AlphaFoldDB" id="A0A0G1H2W0"/>
<reference evidence="1 2" key="1">
    <citation type="journal article" date="2015" name="Nature">
        <title>rRNA introns, odd ribosomes, and small enigmatic genomes across a large radiation of phyla.</title>
        <authorList>
            <person name="Brown C.T."/>
            <person name="Hug L.A."/>
            <person name="Thomas B.C."/>
            <person name="Sharon I."/>
            <person name="Castelle C.J."/>
            <person name="Singh A."/>
            <person name="Wilkins M.J."/>
            <person name="Williams K.H."/>
            <person name="Banfield J.F."/>
        </authorList>
    </citation>
    <scope>NUCLEOTIDE SEQUENCE [LARGE SCALE GENOMIC DNA]</scope>
</reference>
<dbReference type="STRING" id="1618647.UW30_C0017G0018"/>
<gene>
    <name evidence="1" type="ORF">UW30_C0017G0018</name>
</gene>
<organism evidence="1 2">
    <name type="scientific">Candidatus Giovannonibacteria bacterium GW2011_GWA2_44_13b</name>
    <dbReference type="NCBI Taxonomy" id="1618647"/>
    <lineage>
        <taxon>Bacteria</taxon>
        <taxon>Candidatus Giovannoniibacteriota</taxon>
    </lineage>
</organism>
<dbReference type="EMBL" id="LCHU01000017">
    <property type="protein sequence ID" value="KKT40848.1"/>
    <property type="molecule type" value="Genomic_DNA"/>
</dbReference>
<evidence type="ECO:0000313" key="1">
    <source>
        <dbReference type="EMBL" id="KKT40848.1"/>
    </source>
</evidence>
<accession>A0A0G1H2W0</accession>
<proteinExistence type="predicted"/>